<keyword evidence="7" id="KW-1185">Reference proteome</keyword>
<dbReference type="InterPro" id="IPR000592">
    <property type="entry name" value="Ribosomal_eS27"/>
</dbReference>
<accession>A0ABR2K182</accession>
<evidence type="ECO:0000256" key="1">
    <source>
        <dbReference type="ARBA" id="ARBA00001947"/>
    </source>
</evidence>
<proteinExistence type="inferred from homology"/>
<keyword evidence="3" id="KW-0862">Zinc</keyword>
<dbReference type="SUPFAM" id="SSF57829">
    <property type="entry name" value="Zn-binding ribosomal proteins"/>
    <property type="match status" value="1"/>
</dbReference>
<dbReference type="InterPro" id="IPR011332">
    <property type="entry name" value="Ribosomal_zn-bd"/>
</dbReference>
<comment type="caution">
    <text evidence="6">The sequence shown here is derived from an EMBL/GenBank/DDBJ whole genome shotgun (WGS) entry which is preliminary data.</text>
</comment>
<reference evidence="6 7" key="1">
    <citation type="submission" date="2024-04" db="EMBL/GenBank/DDBJ databases">
        <title>Tritrichomonas musculus Genome.</title>
        <authorList>
            <person name="Alves-Ferreira E."/>
            <person name="Grigg M."/>
            <person name="Lorenzi H."/>
            <person name="Galac M."/>
        </authorList>
    </citation>
    <scope>NUCLEOTIDE SEQUENCE [LARGE SCALE GENOMIC DNA]</scope>
    <source>
        <strain evidence="6 7">EAF2021</strain>
    </source>
</reference>
<evidence type="ECO:0000256" key="4">
    <source>
        <dbReference type="ARBA" id="ARBA00022980"/>
    </source>
</evidence>
<evidence type="ECO:0000313" key="7">
    <source>
        <dbReference type="Proteomes" id="UP001470230"/>
    </source>
</evidence>
<comment type="cofactor">
    <cofactor evidence="1">
        <name>Zn(2+)</name>
        <dbReference type="ChEBI" id="CHEBI:29105"/>
    </cofactor>
</comment>
<dbReference type="Gene3D" id="2.20.25.100">
    <property type="entry name" value="Zn-binding ribosomal proteins"/>
    <property type="match status" value="1"/>
</dbReference>
<organism evidence="6 7">
    <name type="scientific">Tritrichomonas musculus</name>
    <dbReference type="NCBI Taxonomy" id="1915356"/>
    <lineage>
        <taxon>Eukaryota</taxon>
        <taxon>Metamonada</taxon>
        <taxon>Parabasalia</taxon>
        <taxon>Tritrichomonadida</taxon>
        <taxon>Tritrichomonadidae</taxon>
        <taxon>Tritrichomonas</taxon>
    </lineage>
</organism>
<dbReference type="Pfam" id="PF01667">
    <property type="entry name" value="Ribosomal_S27e"/>
    <property type="match status" value="1"/>
</dbReference>
<sequence>MTTLDCDILHPTIELENHTCKKKTLVPNPRSEFLSLRCASCMHITTAFSHSNIPITCAKCNAPLAFPRGGRIHLVEGVESRSKVTA</sequence>
<protein>
    <submittedName>
        <fullName evidence="6">40S ribosomal protein S27</fullName>
    </submittedName>
</protein>
<evidence type="ECO:0000256" key="5">
    <source>
        <dbReference type="ARBA" id="ARBA00023274"/>
    </source>
</evidence>
<gene>
    <name evidence="6" type="ORF">M9Y10_043577</name>
</gene>
<dbReference type="InterPro" id="IPR023407">
    <property type="entry name" value="Ribosomal_eS27_Zn-bd_dom_sf"/>
</dbReference>
<evidence type="ECO:0000313" key="6">
    <source>
        <dbReference type="EMBL" id="KAK8884466.1"/>
    </source>
</evidence>
<dbReference type="Proteomes" id="UP001470230">
    <property type="component" value="Unassembled WGS sequence"/>
</dbReference>
<keyword evidence="5" id="KW-0687">Ribonucleoprotein</keyword>
<evidence type="ECO:0000256" key="2">
    <source>
        <dbReference type="ARBA" id="ARBA00010919"/>
    </source>
</evidence>
<name>A0ABR2K182_9EUKA</name>
<dbReference type="GO" id="GO:0005840">
    <property type="term" value="C:ribosome"/>
    <property type="evidence" value="ECO:0007669"/>
    <property type="project" value="UniProtKB-KW"/>
</dbReference>
<dbReference type="PANTHER" id="PTHR11594">
    <property type="entry name" value="40S RIBOSOMAL PROTEIN S27"/>
    <property type="match status" value="1"/>
</dbReference>
<dbReference type="EMBL" id="JAPFFF010000008">
    <property type="protein sequence ID" value="KAK8884466.1"/>
    <property type="molecule type" value="Genomic_DNA"/>
</dbReference>
<comment type="similarity">
    <text evidence="2">Belongs to the eukaryotic ribosomal protein eS27 family.</text>
</comment>
<keyword evidence="4 6" id="KW-0689">Ribosomal protein</keyword>
<evidence type="ECO:0000256" key="3">
    <source>
        <dbReference type="ARBA" id="ARBA00022833"/>
    </source>
</evidence>